<accession>A0AAV1WGQ7</accession>
<comment type="caution">
    <text evidence="1">The sequence shown here is derived from an EMBL/GenBank/DDBJ whole genome shotgun (WGS) entry which is preliminary data.</text>
</comment>
<keyword evidence="2" id="KW-1185">Reference proteome</keyword>
<evidence type="ECO:0000313" key="2">
    <source>
        <dbReference type="Proteomes" id="UP001497480"/>
    </source>
</evidence>
<protein>
    <submittedName>
        <fullName evidence="1">Uncharacterized protein</fullName>
    </submittedName>
</protein>
<name>A0AAV1WGQ7_LUPLU</name>
<dbReference type="Proteomes" id="UP001497480">
    <property type="component" value="Unassembled WGS sequence"/>
</dbReference>
<dbReference type="GO" id="GO:0005975">
    <property type="term" value="P:carbohydrate metabolic process"/>
    <property type="evidence" value="ECO:0007669"/>
    <property type="project" value="InterPro"/>
</dbReference>
<dbReference type="PANTHER" id="PTHR30304">
    <property type="entry name" value="D-TAGATOSE-1,6-BISPHOSPHATE ALDOLASE"/>
    <property type="match status" value="1"/>
</dbReference>
<organism evidence="1 2">
    <name type="scientific">Lupinus luteus</name>
    <name type="common">European yellow lupine</name>
    <dbReference type="NCBI Taxonomy" id="3873"/>
    <lineage>
        <taxon>Eukaryota</taxon>
        <taxon>Viridiplantae</taxon>
        <taxon>Streptophyta</taxon>
        <taxon>Embryophyta</taxon>
        <taxon>Tracheophyta</taxon>
        <taxon>Spermatophyta</taxon>
        <taxon>Magnoliopsida</taxon>
        <taxon>eudicotyledons</taxon>
        <taxon>Gunneridae</taxon>
        <taxon>Pentapetalae</taxon>
        <taxon>rosids</taxon>
        <taxon>fabids</taxon>
        <taxon>Fabales</taxon>
        <taxon>Fabaceae</taxon>
        <taxon>Papilionoideae</taxon>
        <taxon>50 kb inversion clade</taxon>
        <taxon>genistoids sensu lato</taxon>
        <taxon>core genistoids</taxon>
        <taxon>Genisteae</taxon>
        <taxon>Lupinus</taxon>
    </lineage>
</organism>
<dbReference type="InterPro" id="IPR000771">
    <property type="entry name" value="FBA_II"/>
</dbReference>
<proteinExistence type="predicted"/>
<dbReference type="AlphaFoldDB" id="A0AAV1WGQ7"/>
<dbReference type="Gene3D" id="3.20.20.70">
    <property type="entry name" value="Aldolase class I"/>
    <property type="match status" value="2"/>
</dbReference>
<dbReference type="GO" id="GO:0016832">
    <property type="term" value="F:aldehyde-lyase activity"/>
    <property type="evidence" value="ECO:0007669"/>
    <property type="project" value="InterPro"/>
</dbReference>
<dbReference type="Pfam" id="PF01116">
    <property type="entry name" value="F_bP_aldolase"/>
    <property type="match status" value="1"/>
</dbReference>
<gene>
    <name evidence="1" type="ORF">LLUT_LOCUS9288</name>
</gene>
<dbReference type="InterPro" id="IPR050246">
    <property type="entry name" value="Class_II_FBP_aldolase"/>
</dbReference>
<dbReference type="PANTHER" id="PTHR30304:SF0">
    <property type="entry name" value="D-TAGATOSE-1,6-BISPHOSPHATE ALDOLASE SUBUNIT GATY-RELATED"/>
    <property type="match status" value="1"/>
</dbReference>
<dbReference type="GO" id="GO:0008270">
    <property type="term" value="F:zinc ion binding"/>
    <property type="evidence" value="ECO:0007669"/>
    <property type="project" value="InterPro"/>
</dbReference>
<sequence>MVDGSHLSFIENAAYRKFISSVAHSKDISVRAELGKLSRTEDDLTVEEYDAKLTDANLVAISSTVITRFSTMHDSAKFINIGLVHFRHKNTLVRLARCFGNLYWKCAWKIPDKGPKLGLDLLKLRDEKNYIFKSGLLGTGNAYLDVRKFNANTQVRKAYVDSLITPKNDVVHVMASAKDALKVVVAEKTHLFGPAGRA</sequence>
<evidence type="ECO:0000313" key="1">
    <source>
        <dbReference type="EMBL" id="CAL0308228.1"/>
    </source>
</evidence>
<dbReference type="SUPFAM" id="SSF51569">
    <property type="entry name" value="Aldolase"/>
    <property type="match status" value="1"/>
</dbReference>
<reference evidence="1 2" key="1">
    <citation type="submission" date="2024-03" db="EMBL/GenBank/DDBJ databases">
        <authorList>
            <person name="Martinez-Hernandez J."/>
        </authorList>
    </citation>
    <scope>NUCLEOTIDE SEQUENCE [LARGE SCALE GENOMIC DNA]</scope>
</reference>
<dbReference type="InterPro" id="IPR013785">
    <property type="entry name" value="Aldolase_TIM"/>
</dbReference>
<dbReference type="EMBL" id="CAXHTB010000006">
    <property type="protein sequence ID" value="CAL0308228.1"/>
    <property type="molecule type" value="Genomic_DNA"/>
</dbReference>